<evidence type="ECO:0000313" key="2">
    <source>
        <dbReference type="Proteomes" id="UP000326678"/>
    </source>
</evidence>
<protein>
    <submittedName>
        <fullName evidence="1">Uncharacterized protein</fullName>
    </submittedName>
</protein>
<keyword evidence="2" id="KW-1185">Reference proteome</keyword>
<evidence type="ECO:0000313" key="1">
    <source>
        <dbReference type="EMBL" id="QFS46270.1"/>
    </source>
</evidence>
<proteinExistence type="predicted"/>
<dbReference type="EMBL" id="CP045226">
    <property type="protein sequence ID" value="QFS46270.1"/>
    <property type="molecule type" value="Genomic_DNA"/>
</dbReference>
<reference evidence="1 2" key="1">
    <citation type="submission" date="2019-10" db="EMBL/GenBank/DDBJ databases">
        <title>Genomic and transcriptomic insights into the perfect genentic adaptation of a filamentous nitrogen-fixing cyanobacterium to rice fields.</title>
        <authorList>
            <person name="Chen Z."/>
        </authorList>
    </citation>
    <scope>NUCLEOTIDE SEQUENCE [LARGE SCALE GENOMIC DNA]</scope>
    <source>
        <strain evidence="1">CCNUC1</strain>
    </source>
</reference>
<organism evidence="1 2">
    <name type="scientific">Nostoc sphaeroides CCNUC1</name>
    <dbReference type="NCBI Taxonomy" id="2653204"/>
    <lineage>
        <taxon>Bacteria</taxon>
        <taxon>Bacillati</taxon>
        <taxon>Cyanobacteriota</taxon>
        <taxon>Cyanophyceae</taxon>
        <taxon>Nostocales</taxon>
        <taxon>Nostocaceae</taxon>
        <taxon>Nostoc</taxon>
    </lineage>
</organism>
<sequence length="37" mass="4150">MGDNGTRGEKLQQVFPNAQCPIPNAPFPHFTFLCLFL</sequence>
<dbReference type="KEGG" id="nsh:GXM_03750"/>
<dbReference type="AlphaFoldDB" id="A0A5P8W0S8"/>
<gene>
    <name evidence="1" type="ORF">GXM_03750</name>
</gene>
<dbReference type="Proteomes" id="UP000326678">
    <property type="component" value="Chromosome Gxm1"/>
</dbReference>
<name>A0A5P8W0S8_9NOSO</name>
<accession>A0A5P8W0S8</accession>